<organism evidence="4 5">
    <name type="scientific">Desulfocicer vacuolatum DSM 3385</name>
    <dbReference type="NCBI Taxonomy" id="1121400"/>
    <lineage>
        <taxon>Bacteria</taxon>
        <taxon>Pseudomonadati</taxon>
        <taxon>Thermodesulfobacteriota</taxon>
        <taxon>Desulfobacteria</taxon>
        <taxon>Desulfobacterales</taxon>
        <taxon>Desulfobacteraceae</taxon>
        <taxon>Desulfocicer</taxon>
    </lineage>
</organism>
<dbReference type="InterPro" id="IPR038078">
    <property type="entry name" value="PhoU-like_sf"/>
</dbReference>
<dbReference type="InterPro" id="IPR026022">
    <property type="entry name" value="PhoU_dom"/>
</dbReference>
<feature type="domain" description="PhoU" evidence="3">
    <location>
        <begin position="15"/>
        <end position="97"/>
    </location>
</feature>
<dbReference type="GO" id="GO:0045936">
    <property type="term" value="P:negative regulation of phosphate metabolic process"/>
    <property type="evidence" value="ECO:0007669"/>
    <property type="project" value="InterPro"/>
</dbReference>
<dbReference type="PANTHER" id="PTHR42930">
    <property type="entry name" value="PHOSPHATE-SPECIFIC TRANSPORT SYSTEM ACCESSORY PROTEIN PHOU"/>
    <property type="match status" value="1"/>
</dbReference>
<evidence type="ECO:0000313" key="4">
    <source>
        <dbReference type="EMBL" id="SMC82576.1"/>
    </source>
</evidence>
<sequence length="553" mass="64094">MKAIIGNFKLLAIETENQIKLTHGLLSDFNIDVLEKITAQDDYIDNLKTIVENACFSDIYNMKRSPDMAPLNRIRALHIICVNLERIADFCVNIARQTQYLTSKDFIQKYDYQSMFLEIQQSVSRITRVFDHGNLSQALEICRAEFKLDDLWEHTFNILLRDLKKGDEVTNLVTTIFIFRYLERIGDSILNIGEALIFAIMGDRIKIRQVEALEKTLTESGFKGTLGDIDFASIWGSRSGCRISKVSRKKPSGFQAQGIFKEGKILKIQKERANINQWEKICPGVAPKVFGYYEKYRTASLLVEFLSGCTLDQVFLSESSAVMENAMFVFEQTLTDIWHKTLVSEPCPTDYMFQLMQRFPAICRVHPDFLIFHGPREGSHKTIEDRDLIQACHKIEKGLPAPFSIFIHGDFNTNNIVYNHEDQKIHYIDLYRSRQGDYVQDAAVFLVSNFRVPVFDVELRARLNKVSHHFYNVFHHFAFEQGDLTFNARLSLALARSFLTSTRFELNKEFSGVMCQNARILMERVMAHHGKPWENFPFPGEILHYDNESWRHE</sequence>
<dbReference type="Gene3D" id="3.90.1200.10">
    <property type="match status" value="1"/>
</dbReference>
<feature type="domain" description="PhoU" evidence="3">
    <location>
        <begin position="114"/>
        <end position="195"/>
    </location>
</feature>
<dbReference type="InterPro" id="IPR011009">
    <property type="entry name" value="Kinase-like_dom_sf"/>
</dbReference>
<feature type="domain" description="Aminoglycoside phosphotransferase" evidence="2">
    <location>
        <begin position="395"/>
        <end position="454"/>
    </location>
</feature>
<keyword evidence="5" id="KW-1185">Reference proteome</keyword>
<dbReference type="OrthoDB" id="3806873at2"/>
<comment type="similarity">
    <text evidence="1">Belongs to the PhoU family.</text>
</comment>
<dbReference type="Pfam" id="PF01895">
    <property type="entry name" value="PhoU"/>
    <property type="match status" value="2"/>
</dbReference>
<dbReference type="Gene3D" id="1.20.58.220">
    <property type="entry name" value="Phosphate transport system protein phou homolog 2, domain 2"/>
    <property type="match status" value="2"/>
</dbReference>
<evidence type="ECO:0000259" key="3">
    <source>
        <dbReference type="Pfam" id="PF01895"/>
    </source>
</evidence>
<accession>A0A1W2CBX0</accession>
<name>A0A1W2CBX0_9BACT</name>
<dbReference type="Proteomes" id="UP000192418">
    <property type="component" value="Unassembled WGS sequence"/>
</dbReference>
<dbReference type="PANTHER" id="PTHR42930:SF3">
    <property type="entry name" value="PHOSPHATE-SPECIFIC TRANSPORT SYSTEM ACCESSORY PROTEIN PHOU"/>
    <property type="match status" value="1"/>
</dbReference>
<dbReference type="SUPFAM" id="SSF56112">
    <property type="entry name" value="Protein kinase-like (PK-like)"/>
    <property type="match status" value="1"/>
</dbReference>
<dbReference type="RefSeq" id="WP_084069551.1">
    <property type="nucleotide sequence ID" value="NZ_FWXY01000011.1"/>
</dbReference>
<protein>
    <submittedName>
        <fullName evidence="4">Phosphate uptake regulator</fullName>
    </submittedName>
</protein>
<evidence type="ECO:0000259" key="2">
    <source>
        <dbReference type="Pfam" id="PF01636"/>
    </source>
</evidence>
<dbReference type="AlphaFoldDB" id="A0A1W2CBX0"/>
<evidence type="ECO:0000313" key="5">
    <source>
        <dbReference type="Proteomes" id="UP000192418"/>
    </source>
</evidence>
<dbReference type="STRING" id="1121400.SAMN02746065_11196"/>
<dbReference type="InterPro" id="IPR002575">
    <property type="entry name" value="Aminoglycoside_PTrfase"/>
</dbReference>
<dbReference type="InterPro" id="IPR028366">
    <property type="entry name" value="PhoU"/>
</dbReference>
<proteinExistence type="inferred from homology"/>
<reference evidence="4 5" key="1">
    <citation type="submission" date="2017-04" db="EMBL/GenBank/DDBJ databases">
        <authorList>
            <person name="Afonso C.L."/>
            <person name="Miller P.J."/>
            <person name="Scott M.A."/>
            <person name="Spackman E."/>
            <person name="Goraichik I."/>
            <person name="Dimitrov K.M."/>
            <person name="Suarez D.L."/>
            <person name="Swayne D.E."/>
        </authorList>
    </citation>
    <scope>NUCLEOTIDE SEQUENCE [LARGE SCALE GENOMIC DNA]</scope>
    <source>
        <strain evidence="4 5">DSM 3385</strain>
    </source>
</reference>
<dbReference type="Pfam" id="PF01636">
    <property type="entry name" value="APH"/>
    <property type="match status" value="1"/>
</dbReference>
<dbReference type="GO" id="GO:0030643">
    <property type="term" value="P:intracellular phosphate ion homeostasis"/>
    <property type="evidence" value="ECO:0007669"/>
    <property type="project" value="InterPro"/>
</dbReference>
<gene>
    <name evidence="4" type="ORF">SAMN02746065_11196</name>
</gene>
<dbReference type="EMBL" id="FWXY01000011">
    <property type="protein sequence ID" value="SMC82576.1"/>
    <property type="molecule type" value="Genomic_DNA"/>
</dbReference>
<dbReference type="SUPFAM" id="SSF109755">
    <property type="entry name" value="PhoU-like"/>
    <property type="match status" value="1"/>
</dbReference>
<evidence type="ECO:0000256" key="1">
    <source>
        <dbReference type="ARBA" id="ARBA00008107"/>
    </source>
</evidence>